<dbReference type="EMBL" id="JBHUMR010000006">
    <property type="protein sequence ID" value="MFD2616036.1"/>
    <property type="molecule type" value="Genomic_DNA"/>
</dbReference>
<proteinExistence type="predicted"/>
<keyword evidence="1" id="KW-0812">Transmembrane</keyword>
<keyword evidence="3" id="KW-1185">Reference proteome</keyword>
<sequence length="193" mass="22009">MTKITEKEKQYFIFLKKLSTLELVKKYFYDKEMVKLKRKKILFFILTLVLSLGVVGSFKAYAYDDNNISFSFTIKADQTNSDTGTQPRATTTRNTWKVHMYKSEEGTGTLTTYWLENKNNTNVSPAIDVKAGSGSTSSGGSYYVRADSGANNEDVKLTAENNNYSSHTYSVYGYWDEETGYILPGQYNTYHVR</sequence>
<dbReference type="Proteomes" id="UP001597458">
    <property type="component" value="Unassembled WGS sequence"/>
</dbReference>
<evidence type="ECO:0000313" key="2">
    <source>
        <dbReference type="EMBL" id="MFD2616036.1"/>
    </source>
</evidence>
<dbReference type="InterPro" id="IPR020208">
    <property type="entry name" value="DUF2712"/>
</dbReference>
<keyword evidence="1" id="KW-1133">Transmembrane helix</keyword>
<protein>
    <submittedName>
        <fullName evidence="2">DUF2712 domain-containing protein</fullName>
    </submittedName>
</protein>
<gene>
    <name evidence="2" type="ORF">ACFSTF_01685</name>
</gene>
<feature type="transmembrane region" description="Helical" evidence="1">
    <location>
        <begin position="41"/>
        <end position="63"/>
    </location>
</feature>
<name>A0ABW5PM39_9BACI</name>
<keyword evidence="1" id="KW-0472">Membrane</keyword>
<evidence type="ECO:0000256" key="1">
    <source>
        <dbReference type="SAM" id="Phobius"/>
    </source>
</evidence>
<accession>A0ABW5PM39</accession>
<reference evidence="3" key="1">
    <citation type="journal article" date="2019" name="Int. J. Syst. Evol. Microbiol.">
        <title>The Global Catalogue of Microorganisms (GCM) 10K type strain sequencing project: providing services to taxonomists for standard genome sequencing and annotation.</title>
        <authorList>
            <consortium name="The Broad Institute Genomics Platform"/>
            <consortium name="The Broad Institute Genome Sequencing Center for Infectious Disease"/>
            <person name="Wu L."/>
            <person name="Ma J."/>
        </authorList>
    </citation>
    <scope>NUCLEOTIDE SEQUENCE [LARGE SCALE GENOMIC DNA]</scope>
    <source>
        <strain evidence="3">TISTR 2241</strain>
    </source>
</reference>
<dbReference type="Pfam" id="PF10916">
    <property type="entry name" value="DUF2712"/>
    <property type="match status" value="1"/>
</dbReference>
<comment type="caution">
    <text evidence="2">The sequence shown here is derived from an EMBL/GenBank/DDBJ whole genome shotgun (WGS) entry which is preliminary data.</text>
</comment>
<evidence type="ECO:0000313" key="3">
    <source>
        <dbReference type="Proteomes" id="UP001597458"/>
    </source>
</evidence>
<dbReference type="RefSeq" id="WP_141190707.1">
    <property type="nucleotide sequence ID" value="NZ_JBHUMR010000006.1"/>
</dbReference>
<organism evidence="2 3">
    <name type="scientific">Terrilactibacillus laevilacticus</name>
    <dbReference type="NCBI Taxonomy" id="1380157"/>
    <lineage>
        <taxon>Bacteria</taxon>
        <taxon>Bacillati</taxon>
        <taxon>Bacillota</taxon>
        <taxon>Bacilli</taxon>
        <taxon>Bacillales</taxon>
        <taxon>Bacillaceae</taxon>
        <taxon>Terrilactibacillus</taxon>
    </lineage>
</organism>